<dbReference type="RefSeq" id="WP_338393805.1">
    <property type="nucleotide sequence ID" value="NZ_AP025314.1"/>
</dbReference>
<dbReference type="KEGG" id="fax:FUAX_09850"/>
<dbReference type="AlphaFoldDB" id="A0AAU9CKL7"/>
<reference evidence="1 2" key="1">
    <citation type="submission" date="2021-12" db="EMBL/GenBank/DDBJ databases">
        <title>Genome sequencing of bacteria with rrn-lacking chromosome and rrn-plasmid.</title>
        <authorList>
            <person name="Anda M."/>
            <person name="Iwasaki W."/>
        </authorList>
    </citation>
    <scope>NUCLEOTIDE SEQUENCE [LARGE SCALE GENOMIC DNA]</scope>
    <source>
        <strain evidence="1 2">DSM 100852</strain>
    </source>
</reference>
<evidence type="ECO:0000313" key="2">
    <source>
        <dbReference type="Proteomes" id="UP001348817"/>
    </source>
</evidence>
<accession>A0AAU9CKL7</accession>
<keyword evidence="2" id="KW-1185">Reference proteome</keyword>
<dbReference type="EMBL" id="AP025314">
    <property type="protein sequence ID" value="BDD08553.1"/>
    <property type="molecule type" value="Genomic_DNA"/>
</dbReference>
<sequence>MIKVGFTREHAENSIAIATVEFLRNQGYEPLSHYEKKRDNLLSFGDLVFSVESDTFTWRTVAHLAKQGVKFDRFTHYALVDSAGLLSEIPAGHGSRMIFRDPIQELDPEDFTPAYPEIASFNDKSHISNLAGNRHIVSLSASVPDMLALIGAGIQVIDGFGFRGLKNSPEFTADTGLHPVHEKYLEKAKEKLRYEARKVLAKTDHWGAIDYRKKLSEAEITKLENYRESLRWEKLKTVCPFTCPIPEPPKEFSA</sequence>
<proteinExistence type="predicted"/>
<evidence type="ECO:0000313" key="1">
    <source>
        <dbReference type="EMBL" id="BDD08553.1"/>
    </source>
</evidence>
<protein>
    <submittedName>
        <fullName evidence="1">Uncharacterized protein</fullName>
    </submittedName>
</protein>
<dbReference type="Proteomes" id="UP001348817">
    <property type="component" value="Chromosome"/>
</dbReference>
<organism evidence="1 2">
    <name type="scientific">Fulvitalea axinellae</name>
    <dbReference type="NCBI Taxonomy" id="1182444"/>
    <lineage>
        <taxon>Bacteria</taxon>
        <taxon>Pseudomonadati</taxon>
        <taxon>Bacteroidota</taxon>
        <taxon>Cytophagia</taxon>
        <taxon>Cytophagales</taxon>
        <taxon>Persicobacteraceae</taxon>
        <taxon>Fulvitalea</taxon>
    </lineage>
</organism>
<gene>
    <name evidence="1" type="ORF">FUAX_09850</name>
</gene>
<name>A0AAU9CKL7_9BACT</name>